<feature type="domain" description="Protein export membrane protein SecD/SecF C-terminal" evidence="11">
    <location>
        <begin position="352"/>
        <end position="521"/>
    </location>
</feature>
<dbReference type="InterPro" id="IPR022646">
    <property type="entry name" value="SecD/SecF_CS"/>
</dbReference>
<organism evidence="14 15">
    <name type="scientific">Azospirillum humicireducens</name>
    <dbReference type="NCBI Taxonomy" id="1226968"/>
    <lineage>
        <taxon>Bacteria</taxon>
        <taxon>Pseudomonadati</taxon>
        <taxon>Pseudomonadota</taxon>
        <taxon>Alphaproteobacteria</taxon>
        <taxon>Rhodospirillales</taxon>
        <taxon>Azospirillaceae</taxon>
        <taxon>Azospirillum</taxon>
    </lineage>
</organism>
<evidence type="ECO:0000313" key="15">
    <source>
        <dbReference type="Proteomes" id="UP000077405"/>
    </source>
</evidence>
<dbReference type="InterPro" id="IPR048634">
    <property type="entry name" value="SecD_SecF_C"/>
</dbReference>
<keyword evidence="3 10" id="KW-1003">Cell membrane</keyword>
<keyword evidence="8 10" id="KW-0811">Translocation</keyword>
<proteinExistence type="inferred from homology"/>
<dbReference type="NCBIfam" id="TIGR01129">
    <property type="entry name" value="secD"/>
    <property type="match status" value="1"/>
</dbReference>
<gene>
    <name evidence="10 14" type="primary">secD</name>
    <name evidence="14" type="ORF">A6A40_04975</name>
</gene>
<dbReference type="GO" id="GO:0015450">
    <property type="term" value="F:protein-transporting ATPase activity"/>
    <property type="evidence" value="ECO:0007669"/>
    <property type="project" value="InterPro"/>
</dbReference>
<dbReference type="Gene3D" id="3.30.1360.200">
    <property type="match status" value="1"/>
</dbReference>
<dbReference type="SUPFAM" id="SSF82866">
    <property type="entry name" value="Multidrug efflux transporter AcrB transmembrane domain"/>
    <property type="match status" value="1"/>
</dbReference>
<sequence length="532" mass="56861">MLYFSRWKIYLILATCIAGFIMMLPNFLGRDTLAALPSWYAHSKVSLGLDLRGGSHLLLEVDMATVIRDRVEGLVDGARQQLRTANVGYTALNAGERAVTVQLRDPAQADDAVKALRQLASPVGGTALGGGQPDLTVSVDGSTVTVALSEVALRDRATQAIEQSIEIVRRRIDETGVNEPTIARQGTDRILVQLPGVEDPDRIKRLLGTTAKMTFRLVDVNADPNSGRAPPGSEILPSTEGDRYQSKYVIRKKVEVDGATLQNASAGTNPQTGEWVVNFEFNTAGANRFAEVTKQNVGRPFAIVLDNKVISAPVIREPITGGRGQISGNFTAANANDLAVLLRAGALPAPLKVIEERTVGPDLGADSIRAGLTSVAVGFAMVCVYMIACYGLFGAFACFALFVNIVLTLAALSLLQATLTLPGIAGILLSLGLAVDANILINERIREETKKGRGVFASMEAGFSRAYSTIVDSNLTTAIKMALLFIFGTGAIKGFAVTITFGILISMFTATVLVRLMMVTWLRRTRPAVLPV</sequence>
<evidence type="ECO:0000256" key="9">
    <source>
        <dbReference type="ARBA" id="ARBA00023136"/>
    </source>
</evidence>
<keyword evidence="9 10" id="KW-0472">Membrane</keyword>
<evidence type="ECO:0000256" key="8">
    <source>
        <dbReference type="ARBA" id="ARBA00023010"/>
    </source>
</evidence>
<evidence type="ECO:0000256" key="5">
    <source>
        <dbReference type="ARBA" id="ARBA00022692"/>
    </source>
</evidence>
<keyword evidence="7 10" id="KW-1133">Transmembrane helix</keyword>
<dbReference type="GO" id="GO:0005886">
    <property type="term" value="C:plasma membrane"/>
    <property type="evidence" value="ECO:0007669"/>
    <property type="project" value="UniProtKB-SubCell"/>
</dbReference>
<dbReference type="OrthoDB" id="9805019at2"/>
<dbReference type="InterPro" id="IPR005791">
    <property type="entry name" value="SecD"/>
</dbReference>
<evidence type="ECO:0000256" key="10">
    <source>
        <dbReference type="HAMAP-Rule" id="MF_01463"/>
    </source>
</evidence>
<evidence type="ECO:0000256" key="2">
    <source>
        <dbReference type="ARBA" id="ARBA00022448"/>
    </source>
</evidence>
<dbReference type="EMBL" id="CP015285">
    <property type="protein sequence ID" value="ANC91310.1"/>
    <property type="molecule type" value="Genomic_DNA"/>
</dbReference>
<keyword evidence="5 10" id="KW-0812">Transmembrane</keyword>
<comment type="function">
    <text evidence="10">Part of the Sec protein translocase complex. Interacts with the SecYEG preprotein conducting channel. SecDF uses the proton motive force (PMF) to complete protein translocation after the ATP-dependent function of SecA.</text>
</comment>
<evidence type="ECO:0000313" key="14">
    <source>
        <dbReference type="EMBL" id="ANC91310.1"/>
    </source>
</evidence>
<dbReference type="InterPro" id="IPR048631">
    <property type="entry name" value="SecD_1st"/>
</dbReference>
<feature type="transmembrane region" description="Helical" evidence="10">
    <location>
        <begin position="421"/>
        <end position="441"/>
    </location>
</feature>
<evidence type="ECO:0000256" key="6">
    <source>
        <dbReference type="ARBA" id="ARBA00022927"/>
    </source>
</evidence>
<dbReference type="HAMAP" id="MF_01463_B">
    <property type="entry name" value="SecD_B"/>
    <property type="match status" value="1"/>
</dbReference>
<evidence type="ECO:0000256" key="4">
    <source>
        <dbReference type="ARBA" id="ARBA00022519"/>
    </source>
</evidence>
<evidence type="ECO:0000256" key="1">
    <source>
        <dbReference type="ARBA" id="ARBA00004651"/>
    </source>
</evidence>
<dbReference type="RefSeq" id="WP_063634411.1">
    <property type="nucleotide sequence ID" value="NZ_CP015285.1"/>
</dbReference>
<feature type="transmembrane region" description="Helical" evidence="10">
    <location>
        <begin position="368"/>
        <end position="388"/>
    </location>
</feature>
<keyword evidence="15" id="KW-1185">Reference proteome</keyword>
<reference evidence="14 15" key="1">
    <citation type="journal article" date="2013" name="Int. J. Syst. Evol. Microbiol.">
        <title>Azospirillum humicireducens sp. nov., a nitrogen-fixing bacterium isolated from a microbial fuel cell.</title>
        <authorList>
            <person name="Zhou S."/>
            <person name="Han L."/>
            <person name="Wang Y."/>
            <person name="Yang G."/>
            <person name="Zhuang L."/>
            <person name="Hu P."/>
        </authorList>
    </citation>
    <scope>NUCLEOTIDE SEQUENCE [LARGE SCALE GENOMIC DNA]</scope>
    <source>
        <strain evidence="14 15">SgZ-5</strain>
    </source>
</reference>
<evidence type="ECO:0000256" key="3">
    <source>
        <dbReference type="ARBA" id="ARBA00022475"/>
    </source>
</evidence>
<dbReference type="NCBIfam" id="TIGR00916">
    <property type="entry name" value="2A0604s01"/>
    <property type="match status" value="1"/>
</dbReference>
<dbReference type="GO" id="GO:0006605">
    <property type="term" value="P:protein targeting"/>
    <property type="evidence" value="ECO:0007669"/>
    <property type="project" value="UniProtKB-UniRule"/>
</dbReference>
<dbReference type="Proteomes" id="UP000077405">
    <property type="component" value="Chromosome"/>
</dbReference>
<feature type="domain" description="SecDF P1 head subdomain" evidence="13">
    <location>
        <begin position="235"/>
        <end position="349"/>
    </location>
</feature>
<feature type="transmembrane region" description="Helical" evidence="10">
    <location>
        <begin position="494"/>
        <end position="516"/>
    </location>
</feature>
<dbReference type="InterPro" id="IPR055344">
    <property type="entry name" value="SecD_SecF_C_bact"/>
</dbReference>
<keyword evidence="4" id="KW-0997">Cell inner membrane</keyword>
<dbReference type="GO" id="GO:0043952">
    <property type="term" value="P:protein transport by the Sec complex"/>
    <property type="evidence" value="ECO:0007669"/>
    <property type="project" value="UniProtKB-UniRule"/>
</dbReference>
<dbReference type="STRING" id="1226968.A6A40_04975"/>
<comment type="subcellular location">
    <subcellularLocation>
        <location evidence="1 10">Cell membrane</location>
        <topology evidence="1 10">Multi-pass membrane protein</topology>
    </subcellularLocation>
</comment>
<dbReference type="KEGG" id="ahu:A6A40_04975"/>
<feature type="domain" description="Protein translocase subunit SecDF P1" evidence="12">
    <location>
        <begin position="161"/>
        <end position="219"/>
    </location>
</feature>
<keyword evidence="2 10" id="KW-0813">Transport</keyword>
<evidence type="ECO:0000259" key="13">
    <source>
        <dbReference type="Pfam" id="PF22599"/>
    </source>
</evidence>
<protein>
    <recommendedName>
        <fullName evidence="10">Protein translocase subunit SecD</fullName>
    </recommendedName>
</protein>
<feature type="transmembrane region" description="Helical" evidence="10">
    <location>
        <begin position="7"/>
        <end position="28"/>
    </location>
</feature>
<dbReference type="AlphaFoldDB" id="A0A160JES0"/>
<feature type="transmembrane region" description="Helical" evidence="10">
    <location>
        <begin position="395"/>
        <end position="415"/>
    </location>
</feature>
<dbReference type="Pfam" id="PF22599">
    <property type="entry name" value="SecDF_P1_head"/>
    <property type="match status" value="1"/>
</dbReference>
<dbReference type="InterPro" id="IPR054384">
    <property type="entry name" value="SecDF_P1_head"/>
</dbReference>
<evidence type="ECO:0000259" key="11">
    <source>
        <dbReference type="Pfam" id="PF02355"/>
    </source>
</evidence>
<comment type="subunit">
    <text evidence="10">Forms a complex with SecF. Part of the essential Sec protein translocation apparatus which comprises SecA, SecYEG and auxiliary proteins SecDF-YajC and YidC.</text>
</comment>
<feature type="transmembrane region" description="Helical" evidence="10">
    <location>
        <begin position="462"/>
        <end position="488"/>
    </location>
</feature>
<dbReference type="FunFam" id="1.20.1640.10:FF:000004">
    <property type="entry name" value="Protein translocase subunit SecD"/>
    <property type="match status" value="1"/>
</dbReference>
<evidence type="ECO:0000256" key="7">
    <source>
        <dbReference type="ARBA" id="ARBA00022989"/>
    </source>
</evidence>
<dbReference type="Gene3D" id="1.20.1640.10">
    <property type="entry name" value="Multidrug efflux transporter AcrB transmembrane domain"/>
    <property type="match status" value="1"/>
</dbReference>
<dbReference type="InterPro" id="IPR022813">
    <property type="entry name" value="SecD/SecF_arch_bac"/>
</dbReference>
<dbReference type="FunFam" id="3.30.1360.200:FF:000002">
    <property type="entry name" value="Preprotein translocase subunit SecD"/>
    <property type="match status" value="1"/>
</dbReference>
<comment type="similarity">
    <text evidence="10">Belongs to the SecD/SecF family. SecD subfamily.</text>
</comment>
<evidence type="ECO:0000259" key="12">
    <source>
        <dbReference type="Pfam" id="PF21760"/>
    </source>
</evidence>
<dbReference type="PANTHER" id="PTHR30081">
    <property type="entry name" value="PROTEIN-EXPORT MEMBRANE PROTEIN SEC"/>
    <property type="match status" value="1"/>
</dbReference>
<dbReference type="Pfam" id="PF02355">
    <property type="entry name" value="SecD_SecF_C"/>
    <property type="match status" value="1"/>
</dbReference>
<dbReference type="PANTHER" id="PTHR30081:SF1">
    <property type="entry name" value="PROTEIN TRANSLOCASE SUBUNIT SECD"/>
    <property type="match status" value="1"/>
</dbReference>
<name>A0A160JES0_9PROT</name>
<accession>A0A160JES0</accession>
<dbReference type="Gene3D" id="3.30.70.3400">
    <property type="match status" value="2"/>
</dbReference>
<dbReference type="Pfam" id="PF07549">
    <property type="entry name" value="Sec_GG"/>
    <property type="match status" value="1"/>
</dbReference>
<dbReference type="GO" id="GO:0065002">
    <property type="term" value="P:intracellular protein transmembrane transport"/>
    <property type="evidence" value="ECO:0007669"/>
    <property type="project" value="UniProtKB-UniRule"/>
</dbReference>
<keyword evidence="6 10" id="KW-0653">Protein transport</keyword>
<dbReference type="Pfam" id="PF21760">
    <property type="entry name" value="SecD_1st"/>
    <property type="match status" value="1"/>
</dbReference>